<gene>
    <name evidence="2" type="ORF">CCAM_LOCUS29325</name>
</gene>
<evidence type="ECO:0000313" key="3">
    <source>
        <dbReference type="Proteomes" id="UP000595140"/>
    </source>
</evidence>
<organism evidence="2 3">
    <name type="scientific">Cuscuta campestris</name>
    <dbReference type="NCBI Taxonomy" id="132261"/>
    <lineage>
        <taxon>Eukaryota</taxon>
        <taxon>Viridiplantae</taxon>
        <taxon>Streptophyta</taxon>
        <taxon>Embryophyta</taxon>
        <taxon>Tracheophyta</taxon>
        <taxon>Spermatophyta</taxon>
        <taxon>Magnoliopsida</taxon>
        <taxon>eudicotyledons</taxon>
        <taxon>Gunneridae</taxon>
        <taxon>Pentapetalae</taxon>
        <taxon>asterids</taxon>
        <taxon>lamiids</taxon>
        <taxon>Solanales</taxon>
        <taxon>Convolvulaceae</taxon>
        <taxon>Cuscuteae</taxon>
        <taxon>Cuscuta</taxon>
        <taxon>Cuscuta subgen. Grammica</taxon>
        <taxon>Cuscuta sect. Cleistogrammica</taxon>
    </lineage>
</organism>
<dbReference type="Proteomes" id="UP000595140">
    <property type="component" value="Unassembled WGS sequence"/>
</dbReference>
<dbReference type="AlphaFoldDB" id="A0A484MGF8"/>
<dbReference type="EMBL" id="OOIL02003369">
    <property type="protein sequence ID" value="VFQ87549.1"/>
    <property type="molecule type" value="Genomic_DNA"/>
</dbReference>
<reference evidence="2 3" key="1">
    <citation type="submission" date="2018-04" db="EMBL/GenBank/DDBJ databases">
        <authorList>
            <person name="Vogel A."/>
        </authorList>
    </citation>
    <scope>NUCLEOTIDE SEQUENCE [LARGE SCALE GENOMIC DNA]</scope>
</reference>
<evidence type="ECO:0008006" key="4">
    <source>
        <dbReference type="Google" id="ProtNLM"/>
    </source>
</evidence>
<accession>A0A484MGF8</accession>
<dbReference type="SUPFAM" id="SSF117281">
    <property type="entry name" value="Kelch motif"/>
    <property type="match status" value="1"/>
</dbReference>
<feature type="region of interest" description="Disordered" evidence="1">
    <location>
        <begin position="393"/>
        <end position="424"/>
    </location>
</feature>
<keyword evidence="3" id="KW-1185">Reference proteome</keyword>
<evidence type="ECO:0000256" key="1">
    <source>
        <dbReference type="SAM" id="MobiDB-lite"/>
    </source>
</evidence>
<dbReference type="InterPro" id="IPR037293">
    <property type="entry name" value="Gal_Oxidase_central_sf"/>
</dbReference>
<dbReference type="Gene3D" id="2.130.10.80">
    <property type="entry name" value="Galactose oxidase/kelch, beta-propeller"/>
    <property type="match status" value="1"/>
</dbReference>
<evidence type="ECO:0000313" key="2">
    <source>
        <dbReference type="EMBL" id="VFQ87549.1"/>
    </source>
</evidence>
<dbReference type="OrthoDB" id="45365at2759"/>
<proteinExistence type="predicted"/>
<sequence>MMAGKLQKIVLRPMSVQDNSPYYKKVEIYAFDEGLFPSKTSVDGDDDDDNLVLVSGTNIGPRPYVAKPISLLDHYHRFAAFMAHKSRVYYAGGSNPNCKTCLHDCPDRAIRENKGMRSVFCMDTTRGSEWTRLPLMTYGRWAPKLHVLGGALYAIGGANYAQSAAFMEVLPETADEWVTLPDPPCPLKRDYDHLKPVPVVVDEKPEDSYFLFILLPKHDVFYTYTPKSNLWAVVDSSYIPGLVPHTFAFDSHFVYLYTDIKANAHKLVWHNIRLGQNHEVDLLMEGLIPPSAPFPEDVGACEITLFHVGGNEFGLLWVDGCDMGKGRDGYWCCRFTFDYKRALAGLKCCSLLWYSRCIAPRMPTRPVLVVDVPDHSTKGGHYHEGHYVSTPKQVLERRDGAGTSERGARSKQLLGKQDRAELEP</sequence>
<dbReference type="InterPro" id="IPR015915">
    <property type="entry name" value="Kelch-typ_b-propeller"/>
</dbReference>
<protein>
    <recommendedName>
        <fullName evidence="4">F-box associated domain-containing protein</fullName>
    </recommendedName>
</protein>
<name>A0A484MGF8_9ASTE</name>